<evidence type="ECO:0000256" key="4">
    <source>
        <dbReference type="RuleBase" id="RU361188"/>
    </source>
</evidence>
<protein>
    <recommendedName>
        <fullName evidence="9">Glycosyl hydrolase</fullName>
    </recommendedName>
</protein>
<feature type="domain" description="Glycosyl hydrolase family 30 beta sandwich" evidence="6">
    <location>
        <begin position="379"/>
        <end position="438"/>
    </location>
</feature>
<dbReference type="PANTHER" id="PTHR11069:SF23">
    <property type="entry name" value="LYSOSOMAL ACID GLUCOSYLCERAMIDASE"/>
    <property type="match status" value="1"/>
</dbReference>
<dbReference type="Gene3D" id="2.60.40.1180">
    <property type="entry name" value="Golgi alpha-mannosidase II"/>
    <property type="match status" value="1"/>
</dbReference>
<sequence length="446" mass="51175">MSFEYYTTTDEMNMFQLEQSPFTQNKNEFEINVNSHQTFQKIDGWGTSLTDSSAYLVDKCLSEEQQIAVMEALFDSKKGIGLSILRNPMGASDYARHIYSYDDMEKDQTDENLIHFSIAQDEESIIPLTKYAKKMNPELKLFMSPWSAPGWMKDSQQMIGGKLLLKYYDTYAHYFKKVIDSYHMHGLDIYAITPQNEPLFVPPNYPGMEMLADEQATFVAKYLKPLFNDNNIRTKILGYDHNWDRIDYPLEILDKAEAAFDGIAWHWYGGNVINQSRVALFYPDKEIHFTEGSGGDWIPAFEPAFSNLMRTGINIFRNGAKSMTLWNLALDENNGPTVPGFGKSTCRGLVKVDQQTKNYELTLDYFGLAHFSKFVRPESVRIESSNDRHIQSVAFQNNNKSIVVILFNDSEKDASVKITIDTYSMDTIYLSAKTAMTIREISNNEE</sequence>
<evidence type="ECO:0000256" key="1">
    <source>
        <dbReference type="ARBA" id="ARBA00005382"/>
    </source>
</evidence>
<evidence type="ECO:0000259" key="5">
    <source>
        <dbReference type="Pfam" id="PF02055"/>
    </source>
</evidence>
<comment type="caution">
    <text evidence="7">The sequence shown here is derived from an EMBL/GenBank/DDBJ whole genome shotgun (WGS) entry which is preliminary data.</text>
</comment>
<dbReference type="GO" id="GO:0004348">
    <property type="term" value="F:glucosylceramidase activity"/>
    <property type="evidence" value="ECO:0007669"/>
    <property type="project" value="InterPro"/>
</dbReference>
<dbReference type="InterPro" id="IPR017853">
    <property type="entry name" value="GH"/>
</dbReference>
<dbReference type="PRINTS" id="PR00843">
    <property type="entry name" value="GLHYDRLASE30"/>
</dbReference>
<dbReference type="SUPFAM" id="SSF51445">
    <property type="entry name" value="(Trans)glycosidases"/>
    <property type="match status" value="1"/>
</dbReference>
<dbReference type="InterPro" id="IPR013780">
    <property type="entry name" value="Glyco_hydro_b"/>
</dbReference>
<evidence type="ECO:0000313" key="8">
    <source>
        <dbReference type="Proteomes" id="UP000004393"/>
    </source>
</evidence>
<dbReference type="EMBL" id="ADLY01000039">
    <property type="protein sequence ID" value="EHG27781.1"/>
    <property type="molecule type" value="Genomic_DNA"/>
</dbReference>
<dbReference type="AlphaFoldDB" id="A0AA87K7E6"/>
<dbReference type="GO" id="GO:0016020">
    <property type="term" value="C:membrane"/>
    <property type="evidence" value="ECO:0007669"/>
    <property type="project" value="GOC"/>
</dbReference>
<name>A0AA87K7E6_9ENTE</name>
<accession>A0AA87K7E6</accession>
<dbReference type="Gene3D" id="3.20.20.80">
    <property type="entry name" value="Glycosidases"/>
    <property type="match status" value="1"/>
</dbReference>
<reference evidence="7 8" key="1">
    <citation type="submission" date="2011-10" db="EMBL/GenBank/DDBJ databases">
        <title>The Genome Sequence of Enterococcus saccharolyticus 30_1.</title>
        <authorList>
            <consortium name="The Broad Institute Genome Sequencing Platform"/>
            <person name="Earl A."/>
            <person name="Ward D."/>
            <person name="Feldgarden M."/>
            <person name="Gevers D."/>
            <person name="Daigneault M."/>
            <person name="Strauss J."/>
            <person name="Allen-Vercoe E."/>
            <person name="Young S.K."/>
            <person name="Zeng Q."/>
            <person name="Gargeya S."/>
            <person name="Fitzgerald M."/>
            <person name="Haas B."/>
            <person name="Abouelleil A."/>
            <person name="Alvarado L."/>
            <person name="Arachchi H.M."/>
            <person name="Berlin A."/>
            <person name="Brown A."/>
            <person name="Chapman S.B."/>
            <person name="Chen Z."/>
            <person name="Dunbar C."/>
            <person name="Freedman E."/>
            <person name="Gearin G."/>
            <person name="Gellesch M."/>
            <person name="Goldberg J."/>
            <person name="Griggs A."/>
            <person name="Gujja S."/>
            <person name="Heiman D."/>
            <person name="Howarth C."/>
            <person name="Larson L."/>
            <person name="Lui A."/>
            <person name="MacDonald P.J.P."/>
            <person name="Montmayeur A."/>
            <person name="Murphy C."/>
            <person name="Neiman D."/>
            <person name="Pearson M."/>
            <person name="Priest M."/>
            <person name="Roberts A."/>
            <person name="Saif S."/>
            <person name="Shea T."/>
            <person name="Shenoy N."/>
            <person name="Sisk P."/>
            <person name="Stolte C."/>
            <person name="Sykes S."/>
            <person name="Wortman J."/>
            <person name="Nusbaum C."/>
            <person name="Birren B."/>
        </authorList>
    </citation>
    <scope>NUCLEOTIDE SEQUENCE [LARGE SCALE GENOMIC DNA]</scope>
    <source>
        <strain evidence="7 8">30_1</strain>
    </source>
</reference>
<keyword evidence="8" id="KW-1185">Reference proteome</keyword>
<keyword evidence="2" id="KW-0732">Signal</keyword>
<evidence type="ECO:0000259" key="6">
    <source>
        <dbReference type="Pfam" id="PF17189"/>
    </source>
</evidence>
<dbReference type="GO" id="GO:0006680">
    <property type="term" value="P:glucosylceramide catabolic process"/>
    <property type="evidence" value="ECO:0007669"/>
    <property type="project" value="TreeGrafter"/>
</dbReference>
<evidence type="ECO:0000313" key="7">
    <source>
        <dbReference type="EMBL" id="EHG27781.1"/>
    </source>
</evidence>
<dbReference type="InterPro" id="IPR033453">
    <property type="entry name" value="Glyco_hydro_30_TIM-barrel"/>
</dbReference>
<keyword evidence="3 4" id="KW-0378">Hydrolase</keyword>
<dbReference type="InterPro" id="IPR033452">
    <property type="entry name" value="GH30_C"/>
</dbReference>
<proteinExistence type="inferred from homology"/>
<dbReference type="Pfam" id="PF17189">
    <property type="entry name" value="Glyco_hydro_30C"/>
    <property type="match status" value="1"/>
</dbReference>
<keyword evidence="4" id="KW-0326">Glycosidase</keyword>
<organism evidence="7 8">
    <name type="scientific">Enterococcus saccharolyticus 30_1</name>
    <dbReference type="NCBI Taxonomy" id="742813"/>
    <lineage>
        <taxon>Bacteria</taxon>
        <taxon>Bacillati</taxon>
        <taxon>Bacillota</taxon>
        <taxon>Bacilli</taxon>
        <taxon>Lactobacillales</taxon>
        <taxon>Enterococcaceae</taxon>
        <taxon>Enterococcus</taxon>
    </lineage>
</organism>
<dbReference type="RefSeq" id="WP_003127142.1">
    <property type="nucleotide sequence ID" value="NZ_JH376941.1"/>
</dbReference>
<evidence type="ECO:0000256" key="3">
    <source>
        <dbReference type="ARBA" id="ARBA00022801"/>
    </source>
</evidence>
<comment type="similarity">
    <text evidence="1 4">Belongs to the glycosyl hydrolase 30 family.</text>
</comment>
<dbReference type="Proteomes" id="UP000004393">
    <property type="component" value="Unassembled WGS sequence"/>
</dbReference>
<gene>
    <name evidence="7" type="ORF">HMPREF9478_02199</name>
</gene>
<evidence type="ECO:0008006" key="9">
    <source>
        <dbReference type="Google" id="ProtNLM"/>
    </source>
</evidence>
<dbReference type="InterPro" id="IPR001139">
    <property type="entry name" value="Glyco_hydro_30"/>
</dbReference>
<feature type="domain" description="Glycosyl hydrolase family 30 TIM-barrel" evidence="5">
    <location>
        <begin position="42"/>
        <end position="375"/>
    </location>
</feature>
<dbReference type="PANTHER" id="PTHR11069">
    <property type="entry name" value="GLUCOSYLCERAMIDASE"/>
    <property type="match status" value="1"/>
</dbReference>
<dbReference type="Pfam" id="PF02055">
    <property type="entry name" value="Glyco_hydro_30"/>
    <property type="match status" value="1"/>
</dbReference>
<evidence type="ECO:0000256" key="2">
    <source>
        <dbReference type="ARBA" id="ARBA00022729"/>
    </source>
</evidence>